<gene>
    <name evidence="7" type="ORF">RU93_GL000332</name>
</gene>
<comment type="caution">
    <text evidence="7">The sequence shown here is derived from an EMBL/GenBank/DDBJ whole genome shotgun (WGS) entry which is preliminary data.</text>
</comment>
<keyword evidence="3 5" id="KW-1133">Transmembrane helix</keyword>
<organism evidence="7 8">
    <name type="scientific">Enterococcus aquimarinus</name>
    <dbReference type="NCBI Taxonomy" id="328396"/>
    <lineage>
        <taxon>Bacteria</taxon>
        <taxon>Bacillati</taxon>
        <taxon>Bacillota</taxon>
        <taxon>Bacilli</taxon>
        <taxon>Lactobacillales</taxon>
        <taxon>Enterococcaceae</taxon>
        <taxon>Enterococcus</taxon>
    </lineage>
</organism>
<reference evidence="7 8" key="1">
    <citation type="submission" date="2014-12" db="EMBL/GenBank/DDBJ databases">
        <title>Draft genome sequences of 29 type strains of Enterococci.</title>
        <authorList>
            <person name="Zhong Z."/>
            <person name="Sun Z."/>
            <person name="Liu W."/>
            <person name="Zhang W."/>
            <person name="Zhang H."/>
        </authorList>
    </citation>
    <scope>NUCLEOTIDE SEQUENCE [LARGE SCALE GENOMIC DNA]</scope>
    <source>
        <strain evidence="7 8">DSM 17690</strain>
    </source>
</reference>
<keyword evidence="4 5" id="KW-0472">Membrane</keyword>
<dbReference type="GO" id="GO:0015297">
    <property type="term" value="F:antiporter activity"/>
    <property type="evidence" value="ECO:0007669"/>
    <property type="project" value="InterPro"/>
</dbReference>
<feature type="transmembrane region" description="Helical" evidence="5">
    <location>
        <begin position="358"/>
        <end position="377"/>
    </location>
</feature>
<evidence type="ECO:0000256" key="1">
    <source>
        <dbReference type="ARBA" id="ARBA00004141"/>
    </source>
</evidence>
<dbReference type="STRING" id="328396.RU93_GL000332"/>
<dbReference type="Proteomes" id="UP000182149">
    <property type="component" value="Unassembled WGS sequence"/>
</dbReference>
<dbReference type="GO" id="GO:1902600">
    <property type="term" value="P:proton transmembrane transport"/>
    <property type="evidence" value="ECO:0007669"/>
    <property type="project" value="InterPro"/>
</dbReference>
<evidence type="ECO:0000256" key="4">
    <source>
        <dbReference type="ARBA" id="ARBA00023136"/>
    </source>
</evidence>
<dbReference type="GO" id="GO:0016020">
    <property type="term" value="C:membrane"/>
    <property type="evidence" value="ECO:0007669"/>
    <property type="project" value="UniProtKB-SubCell"/>
</dbReference>
<dbReference type="AlphaFoldDB" id="A0A1L8QRD3"/>
<evidence type="ECO:0000313" key="8">
    <source>
        <dbReference type="Proteomes" id="UP000182149"/>
    </source>
</evidence>
<proteinExistence type="predicted"/>
<feature type="transmembrane region" description="Helical" evidence="5">
    <location>
        <begin position="272"/>
        <end position="292"/>
    </location>
</feature>
<feature type="domain" description="Cation/H+ exchanger transmembrane" evidence="6">
    <location>
        <begin position="6"/>
        <end position="371"/>
    </location>
</feature>
<dbReference type="Gene3D" id="1.20.1530.20">
    <property type="match status" value="1"/>
</dbReference>
<evidence type="ECO:0000259" key="6">
    <source>
        <dbReference type="Pfam" id="PF00999"/>
    </source>
</evidence>
<feature type="transmembrane region" description="Helical" evidence="5">
    <location>
        <begin position="80"/>
        <end position="99"/>
    </location>
</feature>
<feature type="transmembrane region" description="Helical" evidence="5">
    <location>
        <begin position="174"/>
        <end position="200"/>
    </location>
</feature>
<evidence type="ECO:0000256" key="5">
    <source>
        <dbReference type="SAM" id="Phobius"/>
    </source>
</evidence>
<feature type="transmembrane region" description="Helical" evidence="5">
    <location>
        <begin position="146"/>
        <end position="168"/>
    </location>
</feature>
<evidence type="ECO:0000313" key="7">
    <source>
        <dbReference type="EMBL" id="OJG10082.1"/>
    </source>
</evidence>
<evidence type="ECO:0000256" key="2">
    <source>
        <dbReference type="ARBA" id="ARBA00022692"/>
    </source>
</evidence>
<feature type="transmembrane region" description="Helical" evidence="5">
    <location>
        <begin position="234"/>
        <end position="252"/>
    </location>
</feature>
<name>A0A1L8QRD3_9ENTE</name>
<comment type="subcellular location">
    <subcellularLocation>
        <location evidence="1">Membrane</location>
        <topology evidence="1">Multi-pass membrane protein</topology>
    </subcellularLocation>
</comment>
<accession>A0A1L8QRD3</accession>
<keyword evidence="2 5" id="KW-0812">Transmembrane</keyword>
<dbReference type="PANTHER" id="PTHR31102:SF1">
    <property type="entry name" value="CATION_H+ EXCHANGER DOMAIN-CONTAINING PROTEIN"/>
    <property type="match status" value="1"/>
</dbReference>
<keyword evidence="8" id="KW-1185">Reference proteome</keyword>
<protein>
    <submittedName>
        <fullName evidence="7">Potassium transporter</fullName>
    </submittedName>
</protein>
<feature type="transmembrane region" description="Helical" evidence="5">
    <location>
        <begin position="105"/>
        <end position="126"/>
    </location>
</feature>
<dbReference type="InterPro" id="IPR051843">
    <property type="entry name" value="CPA1_transporter"/>
</dbReference>
<feature type="transmembrane region" description="Helical" evidence="5">
    <location>
        <begin position="45"/>
        <end position="68"/>
    </location>
</feature>
<dbReference type="InterPro" id="IPR038770">
    <property type="entry name" value="Na+/solute_symporter_sf"/>
</dbReference>
<dbReference type="EMBL" id="JXKD01000010">
    <property type="protein sequence ID" value="OJG10082.1"/>
    <property type="molecule type" value="Genomic_DNA"/>
</dbReference>
<dbReference type="Pfam" id="PF00999">
    <property type="entry name" value="Na_H_Exchanger"/>
    <property type="match status" value="1"/>
</dbReference>
<feature type="transmembrane region" description="Helical" evidence="5">
    <location>
        <begin position="298"/>
        <end position="321"/>
    </location>
</feature>
<sequence>MSLVIFIGLLLGSLAKKLHLPSLIGLLFTGILLGPSVLNVLSDRFLALSSELRTVALIVILTRAGLSLDLADLKKVGRPAILMCFVPAVFEIIGTTLLAPSLLSISVSEALLLGSVIAAVSPAVIVPRMIHLMKQGYGQEQRIPQIILAGASVDDVFVLVLFTAFLGLNDGGTFSAIAFTRIPIAIFSGAFLGLAVGYFLVYVFNQFHIRDSVKVLVMLATAFLLMGLETALASSFPFSGMLSVMGVSLMIFRKKRPLAERLSLKFNKIWILAEIFLFVFVGASVDLSYAFSAGIAPLVLLVLVSLIRMLGVLVALLKTSLSRNEKLFCMMSYLPKATVQAAIGSIPFSMGLASGEMILTVAVLSILVTAPFGAWLIDRFYPVLLEKTPPLKSR</sequence>
<evidence type="ECO:0000256" key="3">
    <source>
        <dbReference type="ARBA" id="ARBA00022989"/>
    </source>
</evidence>
<dbReference type="PANTHER" id="PTHR31102">
    <property type="match status" value="1"/>
</dbReference>
<dbReference type="InterPro" id="IPR006153">
    <property type="entry name" value="Cation/H_exchanger_TM"/>
</dbReference>